<dbReference type="Proteomes" id="UP000248423">
    <property type="component" value="Unassembled WGS sequence"/>
</dbReference>
<keyword evidence="3" id="KW-1185">Reference proteome</keyword>
<dbReference type="STRING" id="1448318.A0A319EQX9"/>
<feature type="compositionally biased region" description="Acidic residues" evidence="1">
    <location>
        <begin position="102"/>
        <end position="114"/>
    </location>
</feature>
<organism evidence="2 3">
    <name type="scientific">Aspergillus sclerotiicarbonarius (strain CBS 121057 / IBT 28362)</name>
    <dbReference type="NCBI Taxonomy" id="1448318"/>
    <lineage>
        <taxon>Eukaryota</taxon>
        <taxon>Fungi</taxon>
        <taxon>Dikarya</taxon>
        <taxon>Ascomycota</taxon>
        <taxon>Pezizomycotina</taxon>
        <taxon>Eurotiomycetes</taxon>
        <taxon>Eurotiomycetidae</taxon>
        <taxon>Eurotiales</taxon>
        <taxon>Aspergillaceae</taxon>
        <taxon>Aspergillus</taxon>
        <taxon>Aspergillus subgen. Circumdati</taxon>
    </lineage>
</organism>
<dbReference type="InterPro" id="IPR011333">
    <property type="entry name" value="SKP1/BTB/POZ_sf"/>
</dbReference>
<evidence type="ECO:0000256" key="1">
    <source>
        <dbReference type="SAM" id="MobiDB-lite"/>
    </source>
</evidence>
<dbReference type="AlphaFoldDB" id="A0A319EQX9"/>
<feature type="region of interest" description="Disordered" evidence="1">
    <location>
        <begin position="29"/>
        <end position="149"/>
    </location>
</feature>
<proteinExistence type="predicted"/>
<dbReference type="Gene3D" id="3.30.710.10">
    <property type="entry name" value="Potassium Channel Kv1.1, Chain A"/>
    <property type="match status" value="1"/>
</dbReference>
<name>A0A319EQX9_ASPSB</name>
<dbReference type="EMBL" id="KZ826315">
    <property type="protein sequence ID" value="PYI12642.1"/>
    <property type="molecule type" value="Genomic_DNA"/>
</dbReference>
<evidence type="ECO:0000313" key="2">
    <source>
        <dbReference type="EMBL" id="PYI12642.1"/>
    </source>
</evidence>
<protein>
    <recommendedName>
        <fullName evidence="4">BTB domain-containing protein</fullName>
    </recommendedName>
</protein>
<sequence>MNPPTHIIDPDGEVIIILQHANAPFAPPDDDMIADVVSDPLPESSDSVQSPAAESGGIRVEVITTSKKGKKKGKKKSRVIRTYVQRTPSPIEESASANVEEPTAEEPTAEEPTAEEPTTGEPPLEEPPLEEPPLEEPTETGSVGEPPDEDCFRIQVSAKHLILASSVFKKTLTGGWKESITYLQKGSVEITTESWDIDALLILLRAIHGQYYCLPRKLTLEMLAKVAVLIDYYKCNEAVSILTDVWVRALEERIPTAYSRDLILSMWVSWFFQLSAQFKESTSIAMSCSAGWINSLGLPIPNTVIESMNERRQEAIQNLVLLLHETRDALLTGHRGCDFECSSIMYGALTKQMQSCNLLSPRPAAPFPNLKYKCLVQQVLSFKSPQWRTPSSYYYDHNCSASSFTSLFEELDKSPAIKGLDLYSLID</sequence>
<evidence type="ECO:0000313" key="3">
    <source>
        <dbReference type="Proteomes" id="UP000248423"/>
    </source>
</evidence>
<feature type="compositionally biased region" description="Acidic residues" evidence="1">
    <location>
        <begin position="123"/>
        <end position="138"/>
    </location>
</feature>
<gene>
    <name evidence="2" type="ORF">BO78DRAFT_402522</name>
</gene>
<feature type="compositionally biased region" description="Basic residues" evidence="1">
    <location>
        <begin position="67"/>
        <end position="79"/>
    </location>
</feature>
<evidence type="ECO:0008006" key="4">
    <source>
        <dbReference type="Google" id="ProtNLM"/>
    </source>
</evidence>
<accession>A0A319EQX9</accession>
<reference evidence="2 3" key="1">
    <citation type="submission" date="2018-02" db="EMBL/GenBank/DDBJ databases">
        <title>The genomes of Aspergillus section Nigri reveals drivers in fungal speciation.</title>
        <authorList>
            <consortium name="DOE Joint Genome Institute"/>
            <person name="Vesth T.C."/>
            <person name="Nybo J."/>
            <person name="Theobald S."/>
            <person name="Brandl J."/>
            <person name="Frisvad J.C."/>
            <person name="Nielsen K.F."/>
            <person name="Lyhne E.K."/>
            <person name="Kogle M.E."/>
            <person name="Kuo A."/>
            <person name="Riley R."/>
            <person name="Clum A."/>
            <person name="Nolan M."/>
            <person name="Lipzen A."/>
            <person name="Salamov A."/>
            <person name="Henrissat B."/>
            <person name="Wiebenga A."/>
            <person name="De vries R.P."/>
            <person name="Grigoriev I.V."/>
            <person name="Mortensen U.H."/>
            <person name="Andersen M.R."/>
            <person name="Baker S.E."/>
        </authorList>
    </citation>
    <scope>NUCLEOTIDE SEQUENCE [LARGE SCALE GENOMIC DNA]</scope>
    <source>
        <strain evidence="2 3">CBS 121057</strain>
    </source>
</reference>
<dbReference type="OrthoDB" id="5326346at2759"/>
<dbReference type="VEuPathDB" id="FungiDB:BO78DRAFT_402522"/>